<dbReference type="GO" id="GO:0017111">
    <property type="term" value="F:ribonucleoside triphosphate phosphatase activity"/>
    <property type="evidence" value="ECO:0007669"/>
    <property type="project" value="TreeGrafter"/>
</dbReference>
<dbReference type="AlphaFoldDB" id="A0A0L0FCL0"/>
<evidence type="ECO:0000256" key="1">
    <source>
        <dbReference type="ARBA" id="ARBA00009283"/>
    </source>
</evidence>
<feature type="active site" description="Proton acceptor" evidence="3">
    <location>
        <position position="273"/>
    </location>
</feature>
<keyword evidence="7" id="KW-1185">Reference proteome</keyword>
<keyword evidence="2" id="KW-0378">Hydrolase</keyword>
<name>A0A0L0FCL0_9EUKA</name>
<feature type="non-terminal residue" evidence="6">
    <location>
        <position position="347"/>
    </location>
</feature>
<evidence type="ECO:0000256" key="5">
    <source>
        <dbReference type="SAM" id="Phobius"/>
    </source>
</evidence>
<dbReference type="GO" id="GO:0005794">
    <property type="term" value="C:Golgi apparatus"/>
    <property type="evidence" value="ECO:0007669"/>
    <property type="project" value="TreeGrafter"/>
</dbReference>
<dbReference type="GO" id="GO:0005524">
    <property type="term" value="F:ATP binding"/>
    <property type="evidence" value="ECO:0007669"/>
    <property type="project" value="UniProtKB-KW"/>
</dbReference>
<sequence>MAVLSAVNEIPNQRPESTDYTYPSANRNAGNATITEAAINIPLSNVSSFNNLHATLPNLLPASMRDRDRDEKPLWRRLVGEVRARGFRGRWLLLCVVVGVCLCLHWLSMVASADVGDTSPMVIEHAAVENYKNKDARYGILIDAGSSGSRLYVYQWPDSAAKESLENFLKIKESQDANGQGLVMKIEPGLSSFEDNISGAFVSLVPLLDFAFKHVPAAQHVHTPLYVLATAGLRLMTEEHQSQMIQDISKRIPEDYDFDFKQGNMRIISGEEEAMFAWVTANTLMGHLVTHGNPRGPTVGVVDMGGASSQIAFEIPSTQSVNTHVKISDTIPDSSVMDLELGDANYR</sequence>
<feature type="transmembrane region" description="Helical" evidence="5">
    <location>
        <begin position="91"/>
        <end position="111"/>
    </location>
</feature>
<dbReference type="Gene3D" id="3.30.420.150">
    <property type="entry name" value="Exopolyphosphatase. Domain 2"/>
    <property type="match status" value="1"/>
</dbReference>
<dbReference type="InterPro" id="IPR000407">
    <property type="entry name" value="GDA1_CD39_NTPase"/>
</dbReference>
<dbReference type="Pfam" id="PF01150">
    <property type="entry name" value="GDA1_CD39"/>
    <property type="match status" value="1"/>
</dbReference>
<dbReference type="GO" id="GO:0016020">
    <property type="term" value="C:membrane"/>
    <property type="evidence" value="ECO:0007669"/>
    <property type="project" value="TreeGrafter"/>
</dbReference>
<dbReference type="EMBL" id="KQ244669">
    <property type="protein sequence ID" value="KNC74186.1"/>
    <property type="molecule type" value="Genomic_DNA"/>
</dbReference>
<keyword evidence="5" id="KW-1133">Transmembrane helix</keyword>
<evidence type="ECO:0000256" key="4">
    <source>
        <dbReference type="PIRSR" id="PIRSR600407-2"/>
    </source>
</evidence>
<accession>A0A0L0FCL0</accession>
<dbReference type="RefSeq" id="XP_014148088.1">
    <property type="nucleotide sequence ID" value="XM_014292613.1"/>
</dbReference>
<gene>
    <name evidence="6" type="ORF">SARC_13259</name>
</gene>
<evidence type="ECO:0000313" key="7">
    <source>
        <dbReference type="Proteomes" id="UP000054560"/>
    </source>
</evidence>
<dbReference type="GO" id="GO:0006256">
    <property type="term" value="P:UDP catabolic process"/>
    <property type="evidence" value="ECO:0007669"/>
    <property type="project" value="TreeGrafter"/>
</dbReference>
<dbReference type="GO" id="GO:0004382">
    <property type="term" value="F:GDP phosphatase activity"/>
    <property type="evidence" value="ECO:0007669"/>
    <property type="project" value="TreeGrafter"/>
</dbReference>
<dbReference type="GO" id="GO:0045134">
    <property type="term" value="F:UDP phosphatase activity"/>
    <property type="evidence" value="ECO:0007669"/>
    <property type="project" value="TreeGrafter"/>
</dbReference>
<proteinExistence type="inferred from homology"/>
<organism evidence="6 7">
    <name type="scientific">Sphaeroforma arctica JP610</name>
    <dbReference type="NCBI Taxonomy" id="667725"/>
    <lineage>
        <taxon>Eukaryota</taxon>
        <taxon>Ichthyosporea</taxon>
        <taxon>Ichthyophonida</taxon>
        <taxon>Sphaeroforma</taxon>
    </lineage>
</organism>
<keyword evidence="4" id="KW-0547">Nucleotide-binding</keyword>
<keyword evidence="4" id="KW-0067">ATP-binding</keyword>
<evidence type="ECO:0000313" key="6">
    <source>
        <dbReference type="EMBL" id="KNC74186.1"/>
    </source>
</evidence>
<dbReference type="Gene3D" id="3.30.420.40">
    <property type="match status" value="1"/>
</dbReference>
<dbReference type="PANTHER" id="PTHR11782">
    <property type="entry name" value="ADENOSINE/GUANOSINE DIPHOSPHATASE"/>
    <property type="match status" value="1"/>
</dbReference>
<dbReference type="OrthoDB" id="6372431at2759"/>
<comment type="similarity">
    <text evidence="1">Belongs to the GDA1/CD39 NTPase family.</text>
</comment>
<keyword evidence="5" id="KW-0472">Membrane</keyword>
<feature type="binding site" evidence="4">
    <location>
        <begin position="306"/>
        <end position="310"/>
    </location>
    <ligand>
        <name>ATP</name>
        <dbReference type="ChEBI" id="CHEBI:30616"/>
    </ligand>
</feature>
<keyword evidence="5" id="KW-0812">Transmembrane</keyword>
<reference evidence="6 7" key="1">
    <citation type="submission" date="2011-02" db="EMBL/GenBank/DDBJ databases">
        <title>The Genome Sequence of Sphaeroforma arctica JP610.</title>
        <authorList>
            <consortium name="The Broad Institute Genome Sequencing Platform"/>
            <person name="Russ C."/>
            <person name="Cuomo C."/>
            <person name="Young S.K."/>
            <person name="Zeng Q."/>
            <person name="Gargeya S."/>
            <person name="Alvarado L."/>
            <person name="Berlin A."/>
            <person name="Chapman S.B."/>
            <person name="Chen Z."/>
            <person name="Freedman E."/>
            <person name="Gellesch M."/>
            <person name="Goldberg J."/>
            <person name="Griggs A."/>
            <person name="Gujja S."/>
            <person name="Heilman E."/>
            <person name="Heiman D."/>
            <person name="Howarth C."/>
            <person name="Mehta T."/>
            <person name="Neiman D."/>
            <person name="Pearson M."/>
            <person name="Roberts A."/>
            <person name="Saif S."/>
            <person name="Shea T."/>
            <person name="Shenoy N."/>
            <person name="Sisk P."/>
            <person name="Stolte C."/>
            <person name="Sykes S."/>
            <person name="White J."/>
            <person name="Yandava C."/>
            <person name="Burger G."/>
            <person name="Gray M.W."/>
            <person name="Holland P.W.H."/>
            <person name="King N."/>
            <person name="Lang F.B.F."/>
            <person name="Roger A.J."/>
            <person name="Ruiz-Trillo I."/>
            <person name="Haas B."/>
            <person name="Nusbaum C."/>
            <person name="Birren B."/>
        </authorList>
    </citation>
    <scope>NUCLEOTIDE SEQUENCE [LARGE SCALE GENOMIC DNA]</scope>
    <source>
        <strain evidence="6 7">JP610</strain>
    </source>
</reference>
<evidence type="ECO:0000256" key="3">
    <source>
        <dbReference type="PIRSR" id="PIRSR600407-1"/>
    </source>
</evidence>
<dbReference type="eggNOG" id="KOG1386">
    <property type="taxonomic scope" value="Eukaryota"/>
</dbReference>
<protein>
    <submittedName>
        <fullName evidence="6">Uncharacterized protein</fullName>
    </submittedName>
</protein>
<evidence type="ECO:0000256" key="2">
    <source>
        <dbReference type="ARBA" id="ARBA00022801"/>
    </source>
</evidence>
<dbReference type="GO" id="GO:0046036">
    <property type="term" value="P:CTP metabolic process"/>
    <property type="evidence" value="ECO:0007669"/>
    <property type="project" value="TreeGrafter"/>
</dbReference>
<dbReference type="GeneID" id="25913763"/>
<dbReference type="PANTHER" id="PTHR11782:SF121">
    <property type="entry name" value="NUCLEOSIDE-DIPHOSPHATASE MIG-23"/>
    <property type="match status" value="1"/>
</dbReference>
<dbReference type="Proteomes" id="UP000054560">
    <property type="component" value="Unassembled WGS sequence"/>
</dbReference>
<dbReference type="STRING" id="667725.A0A0L0FCL0"/>